<dbReference type="AlphaFoldDB" id="A0A1M4YHQ8"/>
<evidence type="ECO:0000256" key="2">
    <source>
        <dbReference type="ARBA" id="ARBA00022448"/>
    </source>
</evidence>
<dbReference type="OrthoDB" id="9805855at2"/>
<evidence type="ECO:0000256" key="7">
    <source>
        <dbReference type="RuleBase" id="RU363032"/>
    </source>
</evidence>
<dbReference type="PANTHER" id="PTHR43163:SF6">
    <property type="entry name" value="DIPEPTIDE TRANSPORT SYSTEM PERMEASE PROTEIN DPPB-RELATED"/>
    <property type="match status" value="1"/>
</dbReference>
<dbReference type="InterPro" id="IPR045621">
    <property type="entry name" value="BPD_transp_1_N"/>
</dbReference>
<organism evidence="9 10">
    <name type="scientific">Desulfacinum infernum DSM 9756</name>
    <dbReference type="NCBI Taxonomy" id="1121391"/>
    <lineage>
        <taxon>Bacteria</taxon>
        <taxon>Pseudomonadati</taxon>
        <taxon>Thermodesulfobacteriota</taxon>
        <taxon>Syntrophobacteria</taxon>
        <taxon>Syntrophobacterales</taxon>
        <taxon>Syntrophobacteraceae</taxon>
        <taxon>Desulfacinum</taxon>
    </lineage>
</organism>
<dbReference type="Pfam" id="PF19300">
    <property type="entry name" value="BPD_transp_1_N"/>
    <property type="match status" value="1"/>
</dbReference>
<evidence type="ECO:0000313" key="10">
    <source>
        <dbReference type="Proteomes" id="UP000184076"/>
    </source>
</evidence>
<comment type="subcellular location">
    <subcellularLocation>
        <location evidence="1 7">Cell membrane</location>
        <topology evidence="1 7">Multi-pass membrane protein</topology>
    </subcellularLocation>
</comment>
<feature type="domain" description="ABC transmembrane type-1" evidence="8">
    <location>
        <begin position="96"/>
        <end position="325"/>
    </location>
</feature>
<feature type="transmembrane region" description="Helical" evidence="7">
    <location>
        <begin position="102"/>
        <end position="123"/>
    </location>
</feature>
<reference evidence="10" key="1">
    <citation type="submission" date="2016-11" db="EMBL/GenBank/DDBJ databases">
        <authorList>
            <person name="Varghese N."/>
            <person name="Submissions S."/>
        </authorList>
    </citation>
    <scope>NUCLEOTIDE SEQUENCE [LARGE SCALE GENOMIC DNA]</scope>
    <source>
        <strain evidence="10">DSM 9756</strain>
    </source>
</reference>
<dbReference type="Proteomes" id="UP000184076">
    <property type="component" value="Unassembled WGS sequence"/>
</dbReference>
<evidence type="ECO:0000256" key="1">
    <source>
        <dbReference type="ARBA" id="ARBA00004651"/>
    </source>
</evidence>
<keyword evidence="4 7" id="KW-0812">Transmembrane</keyword>
<keyword evidence="5 7" id="KW-1133">Transmembrane helix</keyword>
<keyword evidence="3" id="KW-1003">Cell membrane</keyword>
<keyword evidence="10" id="KW-1185">Reference proteome</keyword>
<dbReference type="GO" id="GO:0005886">
    <property type="term" value="C:plasma membrane"/>
    <property type="evidence" value="ECO:0007669"/>
    <property type="project" value="UniProtKB-SubCell"/>
</dbReference>
<accession>A0A1M4YHQ8</accession>
<evidence type="ECO:0000313" key="9">
    <source>
        <dbReference type="EMBL" id="SHF04976.1"/>
    </source>
</evidence>
<dbReference type="Gene3D" id="1.10.3720.10">
    <property type="entry name" value="MetI-like"/>
    <property type="match status" value="1"/>
</dbReference>
<evidence type="ECO:0000259" key="8">
    <source>
        <dbReference type="PROSITE" id="PS50928"/>
    </source>
</evidence>
<dbReference type="InterPro" id="IPR000515">
    <property type="entry name" value="MetI-like"/>
</dbReference>
<comment type="similarity">
    <text evidence="7">Belongs to the binding-protein-dependent transport system permease family.</text>
</comment>
<feature type="transmembrane region" description="Helical" evidence="7">
    <location>
        <begin position="302"/>
        <end position="328"/>
    </location>
</feature>
<dbReference type="SUPFAM" id="SSF161098">
    <property type="entry name" value="MetI-like"/>
    <property type="match status" value="1"/>
</dbReference>
<dbReference type="RefSeq" id="WP_073038011.1">
    <property type="nucleotide sequence ID" value="NZ_FQVB01000010.1"/>
</dbReference>
<dbReference type="Pfam" id="PF00528">
    <property type="entry name" value="BPD_transp_1"/>
    <property type="match status" value="1"/>
</dbReference>
<feature type="transmembrane region" description="Helical" evidence="7">
    <location>
        <begin position="202"/>
        <end position="221"/>
    </location>
</feature>
<evidence type="ECO:0000256" key="6">
    <source>
        <dbReference type="ARBA" id="ARBA00023136"/>
    </source>
</evidence>
<name>A0A1M4YHQ8_9BACT</name>
<gene>
    <name evidence="9" type="ORF">SAMN02745206_01255</name>
</gene>
<dbReference type="CDD" id="cd06261">
    <property type="entry name" value="TM_PBP2"/>
    <property type="match status" value="1"/>
</dbReference>
<evidence type="ECO:0000256" key="3">
    <source>
        <dbReference type="ARBA" id="ARBA00022475"/>
    </source>
</evidence>
<keyword evidence="2 7" id="KW-0813">Transport</keyword>
<dbReference type="EMBL" id="FQVB01000010">
    <property type="protein sequence ID" value="SHF04976.1"/>
    <property type="molecule type" value="Genomic_DNA"/>
</dbReference>
<dbReference type="PROSITE" id="PS50928">
    <property type="entry name" value="ABC_TM1"/>
    <property type="match status" value="1"/>
</dbReference>
<dbReference type="InterPro" id="IPR035906">
    <property type="entry name" value="MetI-like_sf"/>
</dbReference>
<dbReference type="PANTHER" id="PTHR43163">
    <property type="entry name" value="DIPEPTIDE TRANSPORT SYSTEM PERMEASE PROTEIN DPPB-RELATED"/>
    <property type="match status" value="1"/>
</dbReference>
<feature type="transmembrane region" description="Helical" evidence="7">
    <location>
        <begin position="169"/>
        <end position="190"/>
    </location>
</feature>
<evidence type="ECO:0000256" key="4">
    <source>
        <dbReference type="ARBA" id="ARBA00022692"/>
    </source>
</evidence>
<feature type="transmembrane region" description="Helical" evidence="7">
    <location>
        <begin position="258"/>
        <end position="282"/>
    </location>
</feature>
<evidence type="ECO:0000256" key="5">
    <source>
        <dbReference type="ARBA" id="ARBA00022989"/>
    </source>
</evidence>
<feature type="transmembrane region" description="Helical" evidence="7">
    <location>
        <begin position="135"/>
        <end position="157"/>
    </location>
</feature>
<dbReference type="GO" id="GO:0055085">
    <property type="term" value="P:transmembrane transport"/>
    <property type="evidence" value="ECO:0007669"/>
    <property type="project" value="InterPro"/>
</dbReference>
<keyword evidence="6 7" id="KW-0472">Membrane</keyword>
<proteinExistence type="inferred from homology"/>
<feature type="transmembrane region" description="Helical" evidence="7">
    <location>
        <begin position="12"/>
        <end position="31"/>
    </location>
</feature>
<dbReference type="STRING" id="1121391.SAMN02745206_01255"/>
<sequence>MPWRYVGRRLLQLAVILFGVSVLVFLMLRLIPGDPAQLLLGEYATPAELEQLRHKLGLDRSLAVQYWVYVKSALQGDMGVSIRTGAPVFQEIAPRLIATVELSLAAMVIATLFGVGAGVVSAVRQYSVWDYLTMFLALVGVSMPIFWLGLMLIYLLSVKYPLFPMMGRLSMGLDIPVVTGLVLVDALLSFRPDVLWDGLHHLILPAFTLATIPMAVVARITRSSMLEVLDQDYVRTARAKGMDEWVVILRHGLRNAMLPVVTVLGLNLGLLLSGAVLTETIFSWPGLGRYVVDSLMGRDYAAVQGCILIFAVIMTLINLLVDLVYVVLDPRIRIHE</sequence>
<protein>
    <submittedName>
        <fullName evidence="9">Peptide/nickel transport system permease protein</fullName>
    </submittedName>
</protein>